<organism evidence="4 5">
    <name type="scientific">Tilletia horrida</name>
    <dbReference type="NCBI Taxonomy" id="155126"/>
    <lineage>
        <taxon>Eukaryota</taxon>
        <taxon>Fungi</taxon>
        <taxon>Dikarya</taxon>
        <taxon>Basidiomycota</taxon>
        <taxon>Ustilaginomycotina</taxon>
        <taxon>Exobasidiomycetes</taxon>
        <taxon>Tilletiales</taxon>
        <taxon>Tilletiaceae</taxon>
        <taxon>Tilletia</taxon>
    </lineage>
</organism>
<dbReference type="Proteomes" id="UP001176521">
    <property type="component" value="Unassembled WGS sequence"/>
</dbReference>
<feature type="domain" description="Oxo-4-hydroxy-4-carboxy-5-ureidoimidazoline decarboxylase" evidence="3">
    <location>
        <begin position="56"/>
        <end position="159"/>
    </location>
</feature>
<protein>
    <recommendedName>
        <fullName evidence="3">Oxo-4-hydroxy-4-carboxy-5-ureidoimidazoline decarboxylase domain-containing protein</fullName>
    </recommendedName>
</protein>
<name>A0AAN6GJ42_9BASI</name>
<evidence type="ECO:0000313" key="4">
    <source>
        <dbReference type="EMBL" id="KAK0540263.1"/>
    </source>
</evidence>
<dbReference type="PANTHER" id="PTHR37987:SF1">
    <property type="entry name" value="OXO-4-HYDROXY-4-CARBOXY-5-UREIDOIMIDAZOLINE DECARBOXYLASE DOMAIN-CONTAINING PROTEIN"/>
    <property type="match status" value="1"/>
</dbReference>
<keyword evidence="1" id="KW-0659">Purine metabolism</keyword>
<dbReference type="GO" id="GO:0006144">
    <property type="term" value="P:purine nucleobase metabolic process"/>
    <property type="evidence" value="ECO:0007669"/>
    <property type="project" value="UniProtKB-KW"/>
</dbReference>
<feature type="compositionally biased region" description="Basic and acidic residues" evidence="2">
    <location>
        <begin position="399"/>
        <end position="428"/>
    </location>
</feature>
<dbReference type="SUPFAM" id="SSF158694">
    <property type="entry name" value="UraD-Like"/>
    <property type="match status" value="1"/>
</dbReference>
<dbReference type="Pfam" id="PF09349">
    <property type="entry name" value="OHCU_decarbox"/>
    <property type="match status" value="1"/>
</dbReference>
<feature type="region of interest" description="Disordered" evidence="2">
    <location>
        <begin position="381"/>
        <end position="428"/>
    </location>
</feature>
<sequence>MAATSFIAPSELADSPSVETIAPLLSHLLECPPEQLPILTEQSIAAINELPPNARPRSYEGLLDVARFIIEDEPGWSVAERARFVGGHPRIGAPLQPSAGQSISDASRAEQLKGGETTPETLARLERLNKLYELRFPALRFVTFVAGRSRAAVADEIEALLGPGITDNASIVADKPETFPEDQVKDIESEEWQDELVRAEDALWKIAADRIAKLHKSSPSPSAKAAAPSLAKADSKAAPPSAPAKASPPADPTAEEPFLSLASFRMLVLSSPVLESFFERDLSTSFILEPPERSASGGAYAWHAAPTSAGGPRAVPGDRKASIGAVSGPAGGVVEASYSRDITTGTKGRVVGFLGGLLGEEGKAKMTQLADTVAQRLQTHTVTGPKPSFGRTGGGVTLDGRRMDMGEMEEDERKRKEERAREMAAERKRGLAGRLAGALQGARAQVTAAATSAGLGVSSSGPTQASLAQGEPERGRPGAPAPSGPATSSGADSQGSASSILGGGKTSRQAKRTSLRGTDLSYTGPDGAAATLRQATAALLDDRSHFVIDEPGMAGGEGDGEVELEDDFVGDDVEEAALRKGKGSSSSGDSDLSGFGATTGGKLEGKAAQLAKDLRSAPPQ</sequence>
<feature type="compositionally biased region" description="Low complexity" evidence="2">
    <location>
        <begin position="583"/>
        <end position="594"/>
    </location>
</feature>
<evidence type="ECO:0000313" key="5">
    <source>
        <dbReference type="Proteomes" id="UP001176521"/>
    </source>
</evidence>
<feature type="compositionally biased region" description="Low complexity" evidence="2">
    <location>
        <begin position="484"/>
        <end position="499"/>
    </location>
</feature>
<dbReference type="InterPro" id="IPR036778">
    <property type="entry name" value="OHCU_decarboxylase_sf"/>
</dbReference>
<dbReference type="EMBL" id="JAPDMQ010000016">
    <property type="protein sequence ID" value="KAK0540263.1"/>
    <property type="molecule type" value="Genomic_DNA"/>
</dbReference>
<feature type="region of interest" description="Disordered" evidence="2">
    <location>
        <begin position="453"/>
        <end position="526"/>
    </location>
</feature>
<dbReference type="InterPro" id="IPR018020">
    <property type="entry name" value="OHCU_decarboxylase"/>
</dbReference>
<reference evidence="4" key="1">
    <citation type="journal article" date="2023" name="PhytoFront">
        <title>Draft Genome Resources of Seven Strains of Tilletia horrida, Causal Agent of Kernel Smut of Rice.</title>
        <authorList>
            <person name="Khanal S."/>
            <person name="Antony Babu S."/>
            <person name="Zhou X.G."/>
        </authorList>
    </citation>
    <scope>NUCLEOTIDE SEQUENCE</scope>
    <source>
        <strain evidence="4">TX3</strain>
    </source>
</reference>
<evidence type="ECO:0000256" key="1">
    <source>
        <dbReference type="ARBA" id="ARBA00022631"/>
    </source>
</evidence>
<evidence type="ECO:0000256" key="2">
    <source>
        <dbReference type="SAM" id="MobiDB-lite"/>
    </source>
</evidence>
<comment type="caution">
    <text evidence="4">The sequence shown here is derived from an EMBL/GenBank/DDBJ whole genome shotgun (WGS) entry which is preliminary data.</text>
</comment>
<proteinExistence type="predicted"/>
<accession>A0AAN6GJ42</accession>
<gene>
    <name evidence="4" type="ORF">OC842_000558</name>
</gene>
<feature type="region of interest" description="Disordered" evidence="2">
    <location>
        <begin position="578"/>
        <end position="620"/>
    </location>
</feature>
<feature type="compositionally biased region" description="Low complexity" evidence="2">
    <location>
        <begin position="217"/>
        <end position="248"/>
    </location>
</feature>
<feature type="region of interest" description="Disordered" evidence="2">
    <location>
        <begin position="90"/>
        <end position="117"/>
    </location>
</feature>
<dbReference type="PANTHER" id="PTHR37987">
    <property type="entry name" value="CHROMOSOME 9, WHOLE GENOME SHOTGUN SEQUENCE"/>
    <property type="match status" value="1"/>
</dbReference>
<evidence type="ECO:0000259" key="3">
    <source>
        <dbReference type="Pfam" id="PF09349"/>
    </source>
</evidence>
<keyword evidence="5" id="KW-1185">Reference proteome</keyword>
<feature type="region of interest" description="Disordered" evidence="2">
    <location>
        <begin position="217"/>
        <end position="253"/>
    </location>
</feature>
<dbReference type="AlphaFoldDB" id="A0AAN6GJ42"/>
<dbReference type="Gene3D" id="1.10.3330.10">
    <property type="entry name" value="Oxo-4-hydroxy-4-carboxy-5-ureidoimidazoline decarboxylase"/>
    <property type="match status" value="1"/>
</dbReference>
<feature type="compositionally biased region" description="Polar residues" evidence="2">
    <location>
        <begin position="457"/>
        <end position="467"/>
    </location>
</feature>